<dbReference type="AlphaFoldDB" id="A0A836C9H0"/>
<reference evidence="2" key="1">
    <citation type="submission" date="2021-02" db="EMBL/GenBank/DDBJ databases">
        <title>First Annotated Genome of the Yellow-green Alga Tribonema minus.</title>
        <authorList>
            <person name="Mahan K.M."/>
        </authorList>
    </citation>
    <scope>NUCLEOTIDE SEQUENCE</scope>
    <source>
        <strain evidence="2">UTEX B ZZ1240</strain>
    </source>
</reference>
<feature type="region of interest" description="Disordered" evidence="1">
    <location>
        <begin position="360"/>
        <end position="380"/>
    </location>
</feature>
<feature type="region of interest" description="Disordered" evidence="1">
    <location>
        <begin position="435"/>
        <end position="454"/>
    </location>
</feature>
<feature type="region of interest" description="Disordered" evidence="1">
    <location>
        <begin position="321"/>
        <end position="345"/>
    </location>
</feature>
<dbReference type="Proteomes" id="UP000664859">
    <property type="component" value="Unassembled WGS sequence"/>
</dbReference>
<gene>
    <name evidence="2" type="ORF">JKP88DRAFT_350994</name>
</gene>
<evidence type="ECO:0000313" key="3">
    <source>
        <dbReference type="Proteomes" id="UP000664859"/>
    </source>
</evidence>
<proteinExistence type="predicted"/>
<organism evidence="2 3">
    <name type="scientific">Tribonema minus</name>
    <dbReference type="NCBI Taxonomy" id="303371"/>
    <lineage>
        <taxon>Eukaryota</taxon>
        <taxon>Sar</taxon>
        <taxon>Stramenopiles</taxon>
        <taxon>Ochrophyta</taxon>
        <taxon>PX clade</taxon>
        <taxon>Xanthophyceae</taxon>
        <taxon>Tribonematales</taxon>
        <taxon>Tribonemataceae</taxon>
        <taxon>Tribonema</taxon>
    </lineage>
</organism>
<name>A0A836C9H0_9STRA</name>
<evidence type="ECO:0000256" key="1">
    <source>
        <dbReference type="SAM" id="MobiDB-lite"/>
    </source>
</evidence>
<keyword evidence="3" id="KW-1185">Reference proteome</keyword>
<comment type="caution">
    <text evidence="2">The sequence shown here is derived from an EMBL/GenBank/DDBJ whole genome shotgun (WGS) entry which is preliminary data.</text>
</comment>
<dbReference type="EMBL" id="JAFCMP010000533">
    <property type="protein sequence ID" value="KAG5176798.1"/>
    <property type="molecule type" value="Genomic_DNA"/>
</dbReference>
<accession>A0A836C9H0</accession>
<protein>
    <submittedName>
        <fullName evidence="2">Uncharacterized protein</fullName>
    </submittedName>
</protein>
<evidence type="ECO:0000313" key="2">
    <source>
        <dbReference type="EMBL" id="KAG5176798.1"/>
    </source>
</evidence>
<sequence length="454" mass="46766">MSRILDAAGMLQRSGKEHSGQQPNLQDQLQFDRSRPSLCFNIARLQHQMQQQQFAPPGTYSLSETSSSASLIASPAVSAPLPTHVAHRHLAKCLSDPALHMAATTAQEMIRGTDFWRALRAGVDVRKHAVPGWRDGFSGSLVLPYAFSDNDVTSSEAGDDVGAGGSARRRRWLRKPKPVSDDGKGMVTLFIDADGDSLCWCKLGQPVLRRDPRYAIRIGDVRHVCVAPPSPRDGRALPAITLSTPTRILSFSVDGRALHALLADTLRSVADLNAALFSAAQRPQHRPFYSASAFGGSGGGSSGGGGSGGAALYASTPASGGGGGARLPPLSRASAPLDHVLPPPRVPRVAHIGRLSGGLGVQRRGSLDGGGGSDGARGLPPRSASVPFDLHAACDLSAVSAAAAVEVEVLARAAAAAAEAAAPAQAAAVAAPGAACDDDDVTGCADAPQPEVPQ</sequence>